<dbReference type="EMBL" id="PVBR01000002">
    <property type="protein sequence ID" value="PRD45332.1"/>
    <property type="molecule type" value="Genomic_DNA"/>
</dbReference>
<sequence>MIFKTLLALIIIVLTATPAGADPITGAVVAFGAKMLQSFGSVLFQAAMMVGSSLVQQYMARKAQKKAAVSGITLELKMGDDQPLTFPIGERGVAGRRKYAGTFGKDGGTPNAYAVDVIEISSLPSFAGPRGLESLWIDDEKCTILWNEPDPSGRGYPIKEFRKDGKDNIWIWYLDGSQTTANPYLMSKFGADPDRPFTDKMIGRGCQVIILTTRQNQDLQLGGSLPAVIAEPMPTCFYDLRLDSTNGGNGPQRWSDPSTRTPSRNPAIIMYNIIRGIYYGDEWVYGGQNISAFRLPASAWIAAANECDRLVPGPDGDEPQFRCGYEIYVDVEPLEVIEELRLACLGRLAEVGGMVKLLVGAPGSAVYFFDDKGVVVTRDQDLDPFPSISSTNNLISATYPERAERWVMKDAPERRNLDLERDDGDRSLPLPVAFEAVPFSGQVQRCSDTMIKENRRFRTQIITLPPAAWVVEPNDVVSWTSARRGYTNKKFIVTRGNGQTGMLQQMALRELDPSDYTPPSVILPPVIGWIGPITTPPHPMYGWRMEAAVLPDHLGRPRRPTVRVSCAPDQDGITHVHVRLRIADVGSVIFDSDRTPYGPPYSWNLDANLPPNVWVEGQGRYIAADGHPTEWSEWIAVKTEDIRFGPDDLYDIDIGQFNDHLKDLYRWAEDGRREIQDELSRVADLATEQNSGAFLQFEQLRTAINLKFKNVEADYTNLVTLAVGPNSAIVSRVETLEVKFNQDFASFEQLFRATIDSVNGRITAGADSIQALTAKVGNVESSINIRGQVVAGANGFARWGVQLKSGTTDNWLPAAFFIESDGTTSRAIFDVNQFIVRSGAYSAAPLTFINGELTSRIANIGEVTSGWIHSPDLMVDFNLTNKTLIFRDNT</sequence>
<accession>A0A2S9IXS9</accession>
<dbReference type="AlphaFoldDB" id="A0A2S9IXS9"/>
<gene>
    <name evidence="2" type="ORF">C5748_03815</name>
</gene>
<organism evidence="2 3">
    <name type="scientific">Phyllobacterium phragmitis</name>
    <dbReference type="NCBI Taxonomy" id="2670329"/>
    <lineage>
        <taxon>Bacteria</taxon>
        <taxon>Pseudomonadati</taxon>
        <taxon>Pseudomonadota</taxon>
        <taxon>Alphaproteobacteria</taxon>
        <taxon>Hyphomicrobiales</taxon>
        <taxon>Phyllobacteriaceae</taxon>
        <taxon>Phyllobacterium</taxon>
    </lineage>
</organism>
<keyword evidence="3" id="KW-1185">Reference proteome</keyword>
<feature type="chain" id="PRO_5015530357" evidence="1">
    <location>
        <begin position="22"/>
        <end position="890"/>
    </location>
</feature>
<comment type="caution">
    <text evidence="2">The sequence shown here is derived from an EMBL/GenBank/DDBJ whole genome shotgun (WGS) entry which is preliminary data.</text>
</comment>
<keyword evidence="1" id="KW-0732">Signal</keyword>
<evidence type="ECO:0000313" key="2">
    <source>
        <dbReference type="EMBL" id="PRD45332.1"/>
    </source>
</evidence>
<reference evidence="2 3" key="1">
    <citation type="submission" date="2018-02" db="EMBL/GenBank/DDBJ databases">
        <title>The draft genome of Phyllobacterium sp. 1N-3.</title>
        <authorList>
            <person name="Liu L."/>
            <person name="Li L."/>
            <person name="Zhang X."/>
            <person name="Wang T."/>
            <person name="Liang L."/>
        </authorList>
    </citation>
    <scope>NUCLEOTIDE SEQUENCE [LARGE SCALE GENOMIC DNA]</scope>
    <source>
        <strain evidence="2 3">1N-3</strain>
    </source>
</reference>
<evidence type="ECO:0000313" key="3">
    <source>
        <dbReference type="Proteomes" id="UP000239434"/>
    </source>
</evidence>
<dbReference type="Proteomes" id="UP000239434">
    <property type="component" value="Unassembled WGS sequence"/>
</dbReference>
<evidence type="ECO:0000256" key="1">
    <source>
        <dbReference type="SAM" id="SignalP"/>
    </source>
</evidence>
<proteinExistence type="predicted"/>
<name>A0A2S9IXS9_9HYPH</name>
<feature type="signal peptide" evidence="1">
    <location>
        <begin position="1"/>
        <end position="21"/>
    </location>
</feature>
<protein>
    <submittedName>
        <fullName evidence="2">Uncharacterized protein</fullName>
    </submittedName>
</protein>
<dbReference type="RefSeq" id="WP_105740585.1">
    <property type="nucleotide sequence ID" value="NZ_PVBR01000002.1"/>
</dbReference>